<keyword evidence="7" id="KW-1185">Reference proteome</keyword>
<evidence type="ECO:0000313" key="7">
    <source>
        <dbReference type="Proteomes" id="UP001445076"/>
    </source>
</evidence>
<keyword evidence="2 3" id="KW-0238">DNA-binding</keyword>
<dbReference type="PANTHER" id="PTHR11849:SF190">
    <property type="entry name" value="ETS-DOMAIN PROTEIN"/>
    <property type="match status" value="1"/>
</dbReference>
<dbReference type="PRINTS" id="PR00454">
    <property type="entry name" value="ETSDOMAIN"/>
</dbReference>
<gene>
    <name evidence="6" type="ORF">OTU49_002345</name>
</gene>
<dbReference type="PROSITE" id="PS50061">
    <property type="entry name" value="ETS_DOMAIN_3"/>
    <property type="match status" value="1"/>
</dbReference>
<feature type="domain" description="ETS" evidence="5">
    <location>
        <begin position="306"/>
        <end position="388"/>
    </location>
</feature>
<evidence type="ECO:0000256" key="2">
    <source>
        <dbReference type="ARBA" id="ARBA00023125"/>
    </source>
</evidence>
<dbReference type="EMBL" id="JARKIK010000030">
    <property type="protein sequence ID" value="KAK8741693.1"/>
    <property type="molecule type" value="Genomic_DNA"/>
</dbReference>
<dbReference type="InterPro" id="IPR000418">
    <property type="entry name" value="Ets_dom"/>
</dbReference>
<dbReference type="Proteomes" id="UP001445076">
    <property type="component" value="Unassembled WGS sequence"/>
</dbReference>
<evidence type="ECO:0000256" key="1">
    <source>
        <dbReference type="ARBA" id="ARBA00005562"/>
    </source>
</evidence>
<dbReference type="SMART" id="SM00413">
    <property type="entry name" value="ETS"/>
    <property type="match status" value="1"/>
</dbReference>
<dbReference type="SUPFAM" id="SSF46785">
    <property type="entry name" value="Winged helix' DNA-binding domain"/>
    <property type="match status" value="1"/>
</dbReference>
<dbReference type="GO" id="GO:0030154">
    <property type="term" value="P:cell differentiation"/>
    <property type="evidence" value="ECO:0007669"/>
    <property type="project" value="TreeGrafter"/>
</dbReference>
<feature type="compositionally biased region" description="Low complexity" evidence="4">
    <location>
        <begin position="153"/>
        <end position="170"/>
    </location>
</feature>
<comment type="similarity">
    <text evidence="1 3">Belongs to the ETS family.</text>
</comment>
<feature type="region of interest" description="Disordered" evidence="4">
    <location>
        <begin position="153"/>
        <end position="172"/>
    </location>
</feature>
<dbReference type="Gene3D" id="1.10.10.10">
    <property type="entry name" value="Winged helix-like DNA-binding domain superfamily/Winged helix DNA-binding domain"/>
    <property type="match status" value="1"/>
</dbReference>
<dbReference type="PANTHER" id="PTHR11849">
    <property type="entry name" value="ETS"/>
    <property type="match status" value="1"/>
</dbReference>
<dbReference type="Gene3D" id="1.10.150.50">
    <property type="entry name" value="Transcription Factor, Ets-1"/>
    <property type="match status" value="1"/>
</dbReference>
<dbReference type="SUPFAM" id="SSF47769">
    <property type="entry name" value="SAM/Pointed domain"/>
    <property type="match status" value="1"/>
</dbReference>
<evidence type="ECO:0000256" key="3">
    <source>
        <dbReference type="RuleBase" id="RU004019"/>
    </source>
</evidence>
<dbReference type="InterPro" id="IPR036388">
    <property type="entry name" value="WH-like_DNA-bd_sf"/>
</dbReference>
<evidence type="ECO:0000313" key="6">
    <source>
        <dbReference type="EMBL" id="KAK8741693.1"/>
    </source>
</evidence>
<dbReference type="GO" id="GO:0043565">
    <property type="term" value="F:sequence-specific DNA binding"/>
    <property type="evidence" value="ECO:0007669"/>
    <property type="project" value="InterPro"/>
</dbReference>
<comment type="subcellular location">
    <subcellularLocation>
        <location evidence="3">Nucleus</location>
    </subcellularLocation>
</comment>
<evidence type="ECO:0000256" key="4">
    <source>
        <dbReference type="SAM" id="MobiDB-lite"/>
    </source>
</evidence>
<name>A0AAW0XP41_CHEQU</name>
<dbReference type="GO" id="GO:0000981">
    <property type="term" value="F:DNA-binding transcription factor activity, RNA polymerase II-specific"/>
    <property type="evidence" value="ECO:0007669"/>
    <property type="project" value="TreeGrafter"/>
</dbReference>
<organism evidence="6 7">
    <name type="scientific">Cherax quadricarinatus</name>
    <name type="common">Australian red claw crayfish</name>
    <dbReference type="NCBI Taxonomy" id="27406"/>
    <lineage>
        <taxon>Eukaryota</taxon>
        <taxon>Metazoa</taxon>
        <taxon>Ecdysozoa</taxon>
        <taxon>Arthropoda</taxon>
        <taxon>Crustacea</taxon>
        <taxon>Multicrustacea</taxon>
        <taxon>Malacostraca</taxon>
        <taxon>Eumalacostraca</taxon>
        <taxon>Eucarida</taxon>
        <taxon>Decapoda</taxon>
        <taxon>Pleocyemata</taxon>
        <taxon>Astacidea</taxon>
        <taxon>Parastacoidea</taxon>
        <taxon>Parastacidae</taxon>
        <taxon>Cherax</taxon>
    </lineage>
</organism>
<reference evidence="6 7" key="1">
    <citation type="journal article" date="2024" name="BMC Genomics">
        <title>Genome assembly of redclaw crayfish (Cherax quadricarinatus) provides insights into its immune adaptation and hypoxia tolerance.</title>
        <authorList>
            <person name="Liu Z."/>
            <person name="Zheng J."/>
            <person name="Li H."/>
            <person name="Fang K."/>
            <person name="Wang S."/>
            <person name="He J."/>
            <person name="Zhou D."/>
            <person name="Weng S."/>
            <person name="Chi M."/>
            <person name="Gu Z."/>
            <person name="He J."/>
            <person name="Li F."/>
            <person name="Wang M."/>
        </authorList>
    </citation>
    <scope>NUCLEOTIDE SEQUENCE [LARGE SCALE GENOMIC DNA]</scope>
    <source>
        <strain evidence="6">ZL_2023a</strain>
    </source>
</reference>
<dbReference type="GO" id="GO:0005634">
    <property type="term" value="C:nucleus"/>
    <property type="evidence" value="ECO:0007669"/>
    <property type="project" value="UniProtKB-SubCell"/>
</dbReference>
<keyword evidence="3" id="KW-0539">Nucleus</keyword>
<comment type="caution">
    <text evidence="6">The sequence shown here is derived from an EMBL/GenBank/DDBJ whole genome shotgun (WGS) entry which is preliminary data.</text>
</comment>
<accession>A0AAW0XP41</accession>
<evidence type="ECO:0000259" key="5">
    <source>
        <dbReference type="PROSITE" id="PS50061"/>
    </source>
</evidence>
<dbReference type="InterPro" id="IPR046328">
    <property type="entry name" value="ETS_fam"/>
</dbReference>
<dbReference type="Pfam" id="PF00178">
    <property type="entry name" value="Ets"/>
    <property type="match status" value="1"/>
</dbReference>
<dbReference type="InterPro" id="IPR036390">
    <property type="entry name" value="WH_DNA-bd_sf"/>
</dbReference>
<dbReference type="AlphaFoldDB" id="A0AAW0XP41"/>
<protein>
    <recommendedName>
        <fullName evidence="5">ETS domain-containing protein</fullName>
    </recommendedName>
</protein>
<dbReference type="InterPro" id="IPR013761">
    <property type="entry name" value="SAM/pointed_sf"/>
</dbReference>
<proteinExistence type="inferred from homology"/>
<sequence length="400" mass="45248">METCNMENTMLFGDVTMLGGDNFFFSDLDAFLMSPSSSSSSIPNYDSQLQGALTHIDAMENNDVLTWSSEDCYRWAQRVCQEQCLDAHTLNLDFFYSVTGSTLAQYSRYDFCAYFNNMWGGVFYDQFHQLLAHAGVAVSFPTSDYDSASSISSSYSDCSSSDSSTSSSASPYYENDDNAADLWDMPPLHVSEDITDLDSFLHQQVPQQQDLLEQENLLLKDIGDAALVEKEHQMNLFLPEMPVIKDEVEQLSFYENTRDTSSSPEPVVPSCGSLTSCESLTSCGSLNSCKALEKIRTKSRKRERGPKNWEFVIRLLADRQYNPEVVRWEDKTCGTFRFVRPSVIAQMWGKRSNKPNLSYDNFARGLRYHYTTGALRPVSERQLVYQCGPKALSFLAELLQ</sequence>